<evidence type="ECO:0000313" key="7">
    <source>
        <dbReference type="Proteomes" id="UP000886885"/>
    </source>
</evidence>
<feature type="compositionally biased region" description="Acidic residues" evidence="4">
    <location>
        <begin position="164"/>
        <end position="190"/>
    </location>
</feature>
<sequence>MAETETQNEPTLPAKRKLDDDPIPENDQEQDNHSNKSQKIDSLSNNSPVIQEKLTENSQAQEHSIDSQNDIVQEGEDEDGNRSNKSPKIDSLANNSPIIREKLTENSQTLEPSIDNLNDTVQEGEDENEDEDEDGEEEDGDYEDEEENREEAVVDRKGKGIMIEEGDDDDDDGSELEGGDDSEEAEEDDPLAEVDLDNILPSRTRRKVVHPGVYISAAAAADDDDMVKRYGYLCVVSWAASTLGKLLWGAPIWFALFVSYNGWVNVTYKVLSGMDTDTLFTTPPRSWFEGLSLGSTSGNMAGGRPIVPTSVGLDTNHPDHSYKISLLPDFSTRDCTGSHNDSVRRQCVEQLHGPHNCTVLKHEARRIMLSWGANLSPGRLVQSMITKLPVLRSLLYFKVLP</sequence>
<protein>
    <recommendedName>
        <fullName evidence="5">Histone chaperone domain-containing protein</fullName>
    </recommendedName>
</protein>
<keyword evidence="2" id="KW-0143">Chaperone</keyword>
<evidence type="ECO:0000256" key="3">
    <source>
        <dbReference type="ARBA" id="ARBA00023242"/>
    </source>
</evidence>
<dbReference type="OrthoDB" id="851871at2759"/>
<evidence type="ECO:0000313" key="6">
    <source>
        <dbReference type="EMBL" id="KAG6789915.1"/>
    </source>
</evidence>
<gene>
    <name evidence="6" type="ORF">POTOM_006048</name>
</gene>
<organism evidence="6 7">
    <name type="scientific">Populus tomentosa</name>
    <name type="common">Chinese white poplar</name>
    <dbReference type="NCBI Taxonomy" id="118781"/>
    <lineage>
        <taxon>Eukaryota</taxon>
        <taxon>Viridiplantae</taxon>
        <taxon>Streptophyta</taxon>
        <taxon>Embryophyta</taxon>
        <taxon>Tracheophyta</taxon>
        <taxon>Spermatophyta</taxon>
        <taxon>Magnoliopsida</taxon>
        <taxon>eudicotyledons</taxon>
        <taxon>Gunneridae</taxon>
        <taxon>Pentapetalae</taxon>
        <taxon>rosids</taxon>
        <taxon>fabids</taxon>
        <taxon>Malpighiales</taxon>
        <taxon>Salicaceae</taxon>
        <taxon>Saliceae</taxon>
        <taxon>Populus</taxon>
    </lineage>
</organism>
<dbReference type="AlphaFoldDB" id="A0A8X8AMI8"/>
<dbReference type="PANTHER" id="PTHR36899:SF3">
    <property type="entry name" value="F13K23.8 PROTEIN"/>
    <property type="match status" value="1"/>
</dbReference>
<dbReference type="EMBL" id="JAAWWB010000002">
    <property type="protein sequence ID" value="KAG6789915.1"/>
    <property type="molecule type" value="Genomic_DNA"/>
</dbReference>
<dbReference type="PANTHER" id="PTHR36899">
    <property type="entry name" value="OS04G0395700 PROTEIN"/>
    <property type="match status" value="1"/>
</dbReference>
<dbReference type="Proteomes" id="UP000886885">
    <property type="component" value="Chromosome 1D"/>
</dbReference>
<dbReference type="InterPro" id="IPR019098">
    <property type="entry name" value="Histone_chaperone_domain_CHZ"/>
</dbReference>
<comment type="subcellular location">
    <subcellularLocation>
        <location evidence="1">Nucleus</location>
    </subcellularLocation>
</comment>
<accession>A0A8X8AMI8</accession>
<feature type="compositionally biased region" description="Polar residues" evidence="4">
    <location>
        <begin position="35"/>
        <end position="49"/>
    </location>
</feature>
<feature type="compositionally biased region" description="Polar residues" evidence="4">
    <location>
        <begin position="1"/>
        <end position="10"/>
    </location>
</feature>
<comment type="caution">
    <text evidence="6">The sequence shown here is derived from an EMBL/GenBank/DDBJ whole genome shotgun (WGS) entry which is preliminary data.</text>
</comment>
<dbReference type="GO" id="GO:0005634">
    <property type="term" value="C:nucleus"/>
    <property type="evidence" value="ECO:0007669"/>
    <property type="project" value="UniProtKB-SubCell"/>
</dbReference>
<evidence type="ECO:0000256" key="2">
    <source>
        <dbReference type="ARBA" id="ARBA00023186"/>
    </source>
</evidence>
<feature type="compositionally biased region" description="Polar residues" evidence="4">
    <location>
        <begin position="56"/>
        <end position="71"/>
    </location>
</feature>
<feature type="compositionally biased region" description="Polar residues" evidence="4">
    <location>
        <begin position="105"/>
        <end position="121"/>
    </location>
</feature>
<proteinExistence type="predicted"/>
<feature type="domain" description="Histone chaperone" evidence="5">
    <location>
        <begin position="186"/>
        <end position="209"/>
    </location>
</feature>
<reference evidence="6" key="1">
    <citation type="journal article" date="2020" name="bioRxiv">
        <title>Hybrid origin of Populus tomentosa Carr. identified through genome sequencing and phylogenomic analysis.</title>
        <authorList>
            <person name="An X."/>
            <person name="Gao K."/>
            <person name="Chen Z."/>
            <person name="Li J."/>
            <person name="Yang X."/>
            <person name="Yang X."/>
            <person name="Zhou J."/>
            <person name="Guo T."/>
            <person name="Zhao T."/>
            <person name="Huang S."/>
            <person name="Miao D."/>
            <person name="Khan W.U."/>
            <person name="Rao P."/>
            <person name="Ye M."/>
            <person name="Lei B."/>
            <person name="Liao W."/>
            <person name="Wang J."/>
            <person name="Ji L."/>
            <person name="Li Y."/>
            <person name="Guo B."/>
            <person name="Mustafa N.S."/>
            <person name="Li S."/>
            <person name="Yun Q."/>
            <person name="Keller S.R."/>
            <person name="Mao J."/>
            <person name="Zhang R."/>
            <person name="Strauss S.H."/>
        </authorList>
    </citation>
    <scope>NUCLEOTIDE SEQUENCE</scope>
    <source>
        <strain evidence="6">GM15</strain>
        <tissue evidence="6">Leaf</tissue>
    </source>
</reference>
<evidence type="ECO:0000256" key="4">
    <source>
        <dbReference type="SAM" id="MobiDB-lite"/>
    </source>
</evidence>
<evidence type="ECO:0000256" key="1">
    <source>
        <dbReference type="ARBA" id="ARBA00004123"/>
    </source>
</evidence>
<evidence type="ECO:0000259" key="5">
    <source>
        <dbReference type="Pfam" id="PF09649"/>
    </source>
</evidence>
<feature type="region of interest" description="Disordered" evidence="4">
    <location>
        <begin position="1"/>
        <end position="190"/>
    </location>
</feature>
<dbReference type="Pfam" id="PF09649">
    <property type="entry name" value="CHZ"/>
    <property type="match status" value="1"/>
</dbReference>
<keyword evidence="7" id="KW-1185">Reference proteome</keyword>
<keyword evidence="3" id="KW-0539">Nucleus</keyword>
<name>A0A8X8AMI8_POPTO</name>
<feature type="compositionally biased region" description="Acidic residues" evidence="4">
    <location>
        <begin position="122"/>
        <end position="149"/>
    </location>
</feature>